<dbReference type="AlphaFoldDB" id="A0A1B9G8D7"/>
<comment type="similarity">
    <text evidence="1">Belongs to the protein kinase superfamily. ADCK protein kinase family.</text>
</comment>
<evidence type="ECO:0000259" key="4">
    <source>
        <dbReference type="Pfam" id="PF03109"/>
    </source>
</evidence>
<dbReference type="InterPro" id="IPR044095">
    <property type="entry name" value="ADCK2_dom"/>
</dbReference>
<reference evidence="6" key="1">
    <citation type="submission" date="2013-07" db="EMBL/GenBank/DDBJ databases">
        <title>The Genome Sequence of Cryptococcus bestiolae CBS10118.</title>
        <authorList>
            <consortium name="The Broad Institute Genome Sequencing Platform"/>
            <person name="Cuomo C."/>
            <person name="Litvintseva A."/>
            <person name="Chen Y."/>
            <person name="Heitman J."/>
            <person name="Sun S."/>
            <person name="Springer D."/>
            <person name="Dromer F."/>
            <person name="Young S.K."/>
            <person name="Zeng Q."/>
            <person name="Gargeya S."/>
            <person name="Fitzgerald M."/>
            <person name="Abouelleil A."/>
            <person name="Alvarado L."/>
            <person name="Berlin A.M."/>
            <person name="Chapman S.B."/>
            <person name="Dewar J."/>
            <person name="Goldberg J."/>
            <person name="Griggs A."/>
            <person name="Gujja S."/>
            <person name="Hansen M."/>
            <person name="Howarth C."/>
            <person name="Imamovic A."/>
            <person name="Larimer J."/>
            <person name="McCowan C."/>
            <person name="Murphy C."/>
            <person name="Pearson M."/>
            <person name="Priest M."/>
            <person name="Roberts A."/>
            <person name="Saif S."/>
            <person name="Shea T."/>
            <person name="Sykes S."/>
            <person name="Wortman J."/>
            <person name="Nusbaum C."/>
            <person name="Birren B."/>
        </authorList>
    </citation>
    <scope>NUCLEOTIDE SEQUENCE [LARGE SCALE GENOMIC DNA]</scope>
    <source>
        <strain evidence="6">CBS 10118</strain>
    </source>
</reference>
<dbReference type="PANTHER" id="PTHR45890">
    <property type="entry name" value="AARF DOMAIN CONTAINING KINASE 2 (PREDICTED)"/>
    <property type="match status" value="1"/>
</dbReference>
<keyword evidence="3" id="KW-0472">Membrane</keyword>
<feature type="compositionally biased region" description="Low complexity" evidence="2">
    <location>
        <begin position="534"/>
        <end position="543"/>
    </location>
</feature>
<protein>
    <submittedName>
        <fullName evidence="6">Atypical/ABC1/ABC1-C protein kinase</fullName>
    </submittedName>
</protein>
<feature type="domain" description="ABC1 atypical kinase-like" evidence="4">
    <location>
        <begin position="711"/>
        <end position="761"/>
    </location>
</feature>
<dbReference type="InterPro" id="IPR052402">
    <property type="entry name" value="ADCK_kinase"/>
</dbReference>
<keyword evidence="3" id="KW-0812">Transmembrane</keyword>
<keyword evidence="6" id="KW-0418">Kinase</keyword>
<proteinExistence type="inferred from homology"/>
<dbReference type="GO" id="GO:0005739">
    <property type="term" value="C:mitochondrion"/>
    <property type="evidence" value="ECO:0007669"/>
    <property type="project" value="TreeGrafter"/>
</dbReference>
<feature type="transmembrane region" description="Helical" evidence="3">
    <location>
        <begin position="622"/>
        <end position="644"/>
    </location>
</feature>
<dbReference type="STRING" id="1296100.A0A1B9G8D7"/>
<feature type="region of interest" description="Disordered" evidence="2">
    <location>
        <begin position="1"/>
        <end position="82"/>
    </location>
</feature>
<dbReference type="Pfam" id="PF03109">
    <property type="entry name" value="ABC1"/>
    <property type="match status" value="2"/>
</dbReference>
<feature type="domain" description="ABC1 atypical kinase-like" evidence="4">
    <location>
        <begin position="785"/>
        <end position="938"/>
    </location>
</feature>
<feature type="region of interest" description="Disordered" evidence="2">
    <location>
        <begin position="519"/>
        <end position="543"/>
    </location>
</feature>
<name>A0A1B9G8D7_9TREE</name>
<dbReference type="InterPro" id="IPR018961">
    <property type="entry name" value="DnaJ_homolog_subfam-C_membr-28"/>
</dbReference>
<evidence type="ECO:0000259" key="5">
    <source>
        <dbReference type="Pfam" id="PF09350"/>
    </source>
</evidence>
<dbReference type="OrthoDB" id="1290869at2759"/>
<gene>
    <name evidence="6" type="ORF">I302_02090</name>
</gene>
<sequence>MLPIHRRATTAISSSRRALAAIRSQHSPSSSDRPSPSSSTQNGLTGSAKLFADSIEEESTSSSSSRDHLVHGQGEIWQGEESTHDAVLRMLLDVNKPMREPGGIKHNSSEEKIKKYMKSLDLNPALGKPLFSPAKEVGEGEEEKPNPHRTTIPPHLHRPWHSTYTGETKLNSTVPQIKYGTFIKSRKDGDSLTNLLELQLPPGADGKTRSRVKEARRSGKTIRRLDSARENALDYRLGIGSMDGERIMIDLGEEGEGGEEDGDEKFRGNRQIKGSSVLGAGKGSASGMRAWGGLVEDRIQRAKEAGFFKITNGKGKPIPKDPEASNPHLGELSHTYSGNRIVKRQGALPPWIELQHSLDSTLNAFRSTLLTTYTTHLVRNVISTNALSPLPPLHSIPSQDEAWEAREFKFHQENIKQINDLVRRMNAQAPSPARRHLLTLEGELNKIRGEVLKNEVWNEIKKRAEDAARLPIRPNSSLPPFVFDNEGWTALKTATRRSFGTIAAPVSAVIGKARVGGVVDPMREHTGGGGGSSGSSSSGYSGSSDPKPLRLAVMAGVGLGAVVYFYRRPVKNDSAVNMDFIPVHEKEEGPSDEDIVAISPSEPPLSVLGVIQLYILEPLATLIRFFHLAFLFGPVILTTPMLLVGKPERRRRRSGKPISHEEEENWGASWWYSFLVKQMERAGPSFIKLGQWAASRADLFPAELCDKMSKLHSNGKPHSLSHTKKILERAFGLKFDDIFEEFGEEPIGCGAIAQVYKAKLKPSVFTGGAATKSHDTPGTVDDQHTQTVAIKVLHPRARKTIRRDITIMSVFANIFNAFPGMEWLSLPEEVQVFGEMMNSQLDLRVEAANLERFEVNFAKRGRRVTFPSPIKLGRARDETQDVLIEEFENALPLKWFLQNGGGEYDDLIAGIGLDAFLEMLLLDNWTHGDLHPGNIMVRFYKPTTKDYLGPLLNKFTRHPQTPSSDTPPSSELTNGELVESLASIAHDHDAWHERLSELYKKGYEPQLVFIDAGLVTSLDDKNRKNFLDLFQSVAEFDGYKAGKLMVERCRTPEHVIDEETFALKIQHVVLSVKSKTFSLAKIKISDILTDVLNAVRQHHVKLEGDFVNTVLSILLLEGIGRQLDPNMDLFKSALPILRQLGRQMGTKEMINNTPKGNLLAMIKLWVWVEARQVAGEASILDQWIKVSNLFSSSCDFKNNVAIYF</sequence>
<dbReference type="VEuPathDB" id="FungiDB:I302_02090"/>
<dbReference type="InterPro" id="IPR004147">
    <property type="entry name" value="ABC1_dom"/>
</dbReference>
<reference evidence="6" key="2">
    <citation type="submission" date="2014-01" db="EMBL/GenBank/DDBJ databases">
        <title>Evolution of pathogenesis and genome organization in the Tremellales.</title>
        <authorList>
            <person name="Cuomo C."/>
            <person name="Litvintseva A."/>
            <person name="Heitman J."/>
            <person name="Chen Y."/>
            <person name="Sun S."/>
            <person name="Springer D."/>
            <person name="Dromer F."/>
            <person name="Young S."/>
            <person name="Zeng Q."/>
            <person name="Chapman S."/>
            <person name="Gujja S."/>
            <person name="Saif S."/>
            <person name="Birren B."/>
        </authorList>
    </citation>
    <scope>NUCLEOTIDE SEQUENCE</scope>
    <source>
        <strain evidence="6">CBS 10118</strain>
    </source>
</reference>
<evidence type="ECO:0000313" key="6">
    <source>
        <dbReference type="EMBL" id="OCF27250.1"/>
    </source>
</evidence>
<evidence type="ECO:0000256" key="1">
    <source>
        <dbReference type="ARBA" id="ARBA00009670"/>
    </source>
</evidence>
<feature type="compositionally biased region" description="Low complexity" evidence="2">
    <location>
        <begin position="9"/>
        <end position="39"/>
    </location>
</feature>
<evidence type="ECO:0000256" key="2">
    <source>
        <dbReference type="SAM" id="MobiDB-lite"/>
    </source>
</evidence>
<dbReference type="EMBL" id="KI894019">
    <property type="protein sequence ID" value="OCF27250.1"/>
    <property type="molecule type" value="Genomic_DNA"/>
</dbReference>
<feature type="region of interest" description="Disordered" evidence="2">
    <location>
        <begin position="198"/>
        <end position="221"/>
    </location>
</feature>
<keyword evidence="3" id="KW-1133">Transmembrane helix</keyword>
<dbReference type="CDD" id="cd13971">
    <property type="entry name" value="ADCK2-like"/>
    <property type="match status" value="1"/>
</dbReference>
<dbReference type="GO" id="GO:0016301">
    <property type="term" value="F:kinase activity"/>
    <property type="evidence" value="ECO:0007669"/>
    <property type="project" value="UniProtKB-KW"/>
</dbReference>
<feature type="compositionally biased region" description="Basic and acidic residues" evidence="2">
    <location>
        <begin position="206"/>
        <end position="221"/>
    </location>
</feature>
<organism evidence="6">
    <name type="scientific">Kwoniella bestiolae CBS 10118</name>
    <dbReference type="NCBI Taxonomy" id="1296100"/>
    <lineage>
        <taxon>Eukaryota</taxon>
        <taxon>Fungi</taxon>
        <taxon>Dikarya</taxon>
        <taxon>Basidiomycota</taxon>
        <taxon>Agaricomycotina</taxon>
        <taxon>Tremellomycetes</taxon>
        <taxon>Tremellales</taxon>
        <taxon>Cryptococcaceae</taxon>
        <taxon>Kwoniella</taxon>
    </lineage>
</organism>
<feature type="domain" description="DnaJ homologue subfamily C member 28 conserved" evidence="5">
    <location>
        <begin position="294"/>
        <end position="366"/>
    </location>
</feature>
<dbReference type="InterPro" id="IPR011009">
    <property type="entry name" value="Kinase-like_dom_sf"/>
</dbReference>
<dbReference type="PANTHER" id="PTHR45890:SF1">
    <property type="entry name" value="AARF DOMAIN CONTAINING KINASE 2"/>
    <property type="match status" value="1"/>
</dbReference>
<evidence type="ECO:0000256" key="3">
    <source>
        <dbReference type="SAM" id="Phobius"/>
    </source>
</evidence>
<accession>A0A1B9G8D7</accession>
<dbReference type="Pfam" id="PF09350">
    <property type="entry name" value="DJC28_CD"/>
    <property type="match status" value="1"/>
</dbReference>
<feature type="region of interest" description="Disordered" evidence="2">
    <location>
        <begin position="124"/>
        <end position="167"/>
    </location>
</feature>
<dbReference type="SUPFAM" id="SSF56112">
    <property type="entry name" value="Protein kinase-like (PK-like)"/>
    <property type="match status" value="1"/>
</dbReference>
<feature type="transmembrane region" description="Helical" evidence="3">
    <location>
        <begin position="805"/>
        <end position="826"/>
    </location>
</feature>
<keyword evidence="6" id="KW-0808">Transferase</keyword>